<dbReference type="SUPFAM" id="SSF55729">
    <property type="entry name" value="Acyl-CoA N-acyltransferases (Nat)"/>
    <property type="match status" value="1"/>
</dbReference>
<dbReference type="PROSITE" id="PS51186">
    <property type="entry name" value="GNAT"/>
    <property type="match status" value="1"/>
</dbReference>
<dbReference type="PANTHER" id="PTHR37817:SF1">
    <property type="entry name" value="N-ACETYLTRANSFERASE EIS"/>
    <property type="match status" value="1"/>
</dbReference>
<accession>A0A2A7B6Z4</accession>
<reference evidence="2 3" key="1">
    <citation type="journal article" date="2017" name="Front. Microbiol.">
        <title>New Insights into the Diversity of the Genus Faecalibacterium.</title>
        <authorList>
            <person name="Benevides L."/>
            <person name="Burman S."/>
            <person name="Martin R."/>
            <person name="Robert V."/>
            <person name="Thomas M."/>
            <person name="Miquel S."/>
            <person name="Chain F."/>
            <person name="Sokol H."/>
            <person name="Bermudez-Humaran L.G."/>
            <person name="Morrison M."/>
            <person name="Langella P."/>
            <person name="Azevedo V.A."/>
            <person name="Chatel J.M."/>
            <person name="Soares S."/>
        </authorList>
    </citation>
    <scope>NUCLEOTIDE SEQUENCE [LARGE SCALE GENOMIC DNA]</scope>
    <source>
        <strain evidence="2 3">AHMP21</strain>
    </source>
</reference>
<dbReference type="InterPro" id="IPR016181">
    <property type="entry name" value="Acyl_CoA_acyltransferase"/>
</dbReference>
<dbReference type="AlphaFoldDB" id="A0A2A7B6Z4"/>
<dbReference type="CDD" id="cd04301">
    <property type="entry name" value="NAT_SF"/>
    <property type="match status" value="1"/>
</dbReference>
<sequence length="402" mass="46986">MNAAEHYTTRYLEPKDLDQYNALLRYTFQVTEEELTATGWKDDEIKQSKFPVLERADVLGCFDGEDLISQFAVYPLKMNIYDTVYHVGFVTSVCTYPEYTGQGIMKKLMIQGLTQMHEEGKSFALLYPYSIPLYHHLGWEIVSNKISFNIKDRQIPTKVKAPGYVRRVSWDNTEFHELHSHFASITHGCLFRNSLAWEEYWRWDEDDTNVAVYYNVKDKPCGYMVYLIKNDIMHIKEMVYLNREAQKGLWEYIHAHDSMIDEVHGSTYFSEPIAFEMDDGDIKESIRPYAMGRIIDVEDFLADYPCDPDGGTLTIALEIEDKLLPWNDRTFTVKFENGECTQTQEPPEHHLKMGIGTLSTLLLGYKTAERLYELERIEGREEAVERLDDVLFHKIPYISDYI</sequence>
<evidence type="ECO:0000259" key="1">
    <source>
        <dbReference type="PROSITE" id="PS51186"/>
    </source>
</evidence>
<dbReference type="InterPro" id="IPR051554">
    <property type="entry name" value="Acetyltransferase_Eis"/>
</dbReference>
<evidence type="ECO:0000313" key="3">
    <source>
        <dbReference type="Proteomes" id="UP000220904"/>
    </source>
</evidence>
<dbReference type="SUPFAM" id="SSF55718">
    <property type="entry name" value="SCP-like"/>
    <property type="match status" value="1"/>
</dbReference>
<comment type="caution">
    <text evidence="2">The sequence shown here is derived from an EMBL/GenBank/DDBJ whole genome shotgun (WGS) entry which is preliminary data.</text>
</comment>
<dbReference type="Pfam" id="PF13527">
    <property type="entry name" value="Acetyltransf_9"/>
    <property type="match status" value="1"/>
</dbReference>
<name>A0A2A7B6Z4_9FIRM</name>
<dbReference type="OrthoDB" id="9768284at2"/>
<proteinExistence type="predicted"/>
<dbReference type="InterPro" id="IPR041380">
    <property type="entry name" value="Acetyltransf_17"/>
</dbReference>
<dbReference type="InterPro" id="IPR000182">
    <property type="entry name" value="GNAT_dom"/>
</dbReference>
<protein>
    <submittedName>
        <fullName evidence="2">GNAT family N-acetyltransferase</fullName>
    </submittedName>
</protein>
<dbReference type="Proteomes" id="UP000220904">
    <property type="component" value="Unassembled WGS sequence"/>
</dbReference>
<feature type="domain" description="N-acetyltransferase" evidence="1">
    <location>
        <begin position="7"/>
        <end position="162"/>
    </location>
</feature>
<dbReference type="EMBL" id="NOUV01000011">
    <property type="protein sequence ID" value="PDX87180.1"/>
    <property type="molecule type" value="Genomic_DNA"/>
</dbReference>
<dbReference type="Pfam" id="PF13530">
    <property type="entry name" value="SCP2_2"/>
    <property type="match status" value="1"/>
</dbReference>
<dbReference type="Gene3D" id="3.30.1050.10">
    <property type="entry name" value="SCP2 sterol-binding domain"/>
    <property type="match status" value="1"/>
</dbReference>
<organism evidence="2 3">
    <name type="scientific">Faecalibacterium prausnitzii</name>
    <dbReference type="NCBI Taxonomy" id="853"/>
    <lineage>
        <taxon>Bacteria</taxon>
        <taxon>Bacillati</taxon>
        <taxon>Bacillota</taxon>
        <taxon>Clostridia</taxon>
        <taxon>Eubacteriales</taxon>
        <taxon>Oscillospiraceae</taxon>
        <taxon>Faecalibacterium</taxon>
    </lineage>
</organism>
<dbReference type="GO" id="GO:0030649">
    <property type="term" value="P:aminoglycoside antibiotic catabolic process"/>
    <property type="evidence" value="ECO:0007669"/>
    <property type="project" value="TreeGrafter"/>
</dbReference>
<gene>
    <name evidence="2" type="ORF">CHR60_05375</name>
</gene>
<dbReference type="Gene3D" id="3.40.630.30">
    <property type="match status" value="2"/>
</dbReference>
<dbReference type="PANTHER" id="PTHR37817">
    <property type="entry name" value="N-ACETYLTRANSFERASE EIS"/>
    <property type="match status" value="1"/>
</dbReference>
<dbReference type="Pfam" id="PF17668">
    <property type="entry name" value="Acetyltransf_17"/>
    <property type="match status" value="1"/>
</dbReference>
<dbReference type="InterPro" id="IPR036527">
    <property type="entry name" value="SCP2_sterol-bd_dom_sf"/>
</dbReference>
<evidence type="ECO:0000313" key="2">
    <source>
        <dbReference type="EMBL" id="PDX87180.1"/>
    </source>
</evidence>
<keyword evidence="2" id="KW-0808">Transferase</keyword>
<dbReference type="InterPro" id="IPR025559">
    <property type="entry name" value="Eis_dom"/>
</dbReference>
<dbReference type="RefSeq" id="WP_097792073.1">
    <property type="nucleotide sequence ID" value="NZ_CABJDF010000005.1"/>
</dbReference>
<dbReference type="GO" id="GO:0034069">
    <property type="term" value="F:aminoglycoside N-acetyltransferase activity"/>
    <property type="evidence" value="ECO:0007669"/>
    <property type="project" value="TreeGrafter"/>
</dbReference>